<dbReference type="Gene3D" id="3.40.630.30">
    <property type="match status" value="1"/>
</dbReference>
<dbReference type="Proteomes" id="UP000287171">
    <property type="component" value="Unassembled WGS sequence"/>
</dbReference>
<evidence type="ECO:0000256" key="2">
    <source>
        <dbReference type="ARBA" id="ARBA00023315"/>
    </source>
</evidence>
<dbReference type="AlphaFoldDB" id="A0A402BEE7"/>
<dbReference type="PANTHER" id="PTHR43877:SF2">
    <property type="entry name" value="AMINOALKYLPHOSPHONATE N-ACETYLTRANSFERASE-RELATED"/>
    <property type="match status" value="1"/>
</dbReference>
<evidence type="ECO:0000313" key="4">
    <source>
        <dbReference type="EMBL" id="GCE29627.1"/>
    </source>
</evidence>
<proteinExistence type="predicted"/>
<comment type="caution">
    <text evidence="4">The sequence shown here is derived from an EMBL/GenBank/DDBJ whole genome shotgun (WGS) entry which is preliminary data.</text>
</comment>
<dbReference type="OrthoDB" id="9803233at2"/>
<dbReference type="PROSITE" id="PS51186">
    <property type="entry name" value="GNAT"/>
    <property type="match status" value="1"/>
</dbReference>
<protein>
    <recommendedName>
        <fullName evidence="3">N-acetyltransferase domain-containing protein</fullName>
    </recommendedName>
</protein>
<dbReference type="PANTHER" id="PTHR43877">
    <property type="entry name" value="AMINOALKYLPHOSPHONATE N-ACETYLTRANSFERASE-RELATED-RELATED"/>
    <property type="match status" value="1"/>
</dbReference>
<dbReference type="EMBL" id="BIFT01000002">
    <property type="protein sequence ID" value="GCE29627.1"/>
    <property type="molecule type" value="Genomic_DNA"/>
</dbReference>
<evidence type="ECO:0000259" key="3">
    <source>
        <dbReference type="PROSITE" id="PS51186"/>
    </source>
</evidence>
<dbReference type="CDD" id="cd04301">
    <property type="entry name" value="NAT_SF"/>
    <property type="match status" value="1"/>
</dbReference>
<dbReference type="InterPro" id="IPR016181">
    <property type="entry name" value="Acyl_CoA_acyltransferase"/>
</dbReference>
<evidence type="ECO:0000256" key="1">
    <source>
        <dbReference type="ARBA" id="ARBA00022679"/>
    </source>
</evidence>
<keyword evidence="2" id="KW-0012">Acyltransferase</keyword>
<dbReference type="GO" id="GO:0016747">
    <property type="term" value="F:acyltransferase activity, transferring groups other than amino-acyl groups"/>
    <property type="evidence" value="ECO:0007669"/>
    <property type="project" value="InterPro"/>
</dbReference>
<organism evidence="4 5">
    <name type="scientific">Dictyobacter alpinus</name>
    <dbReference type="NCBI Taxonomy" id="2014873"/>
    <lineage>
        <taxon>Bacteria</taxon>
        <taxon>Bacillati</taxon>
        <taxon>Chloroflexota</taxon>
        <taxon>Ktedonobacteria</taxon>
        <taxon>Ktedonobacterales</taxon>
        <taxon>Dictyobacteraceae</taxon>
        <taxon>Dictyobacter</taxon>
    </lineage>
</organism>
<dbReference type="Pfam" id="PF00583">
    <property type="entry name" value="Acetyltransf_1"/>
    <property type="match status" value="1"/>
</dbReference>
<dbReference type="InterPro" id="IPR050832">
    <property type="entry name" value="Bact_Acetyltransf"/>
</dbReference>
<dbReference type="SUPFAM" id="SSF55729">
    <property type="entry name" value="Acyl-CoA N-acyltransferases (Nat)"/>
    <property type="match status" value="1"/>
</dbReference>
<dbReference type="RefSeq" id="WP_126629856.1">
    <property type="nucleotide sequence ID" value="NZ_BIFT01000002.1"/>
</dbReference>
<reference evidence="5" key="1">
    <citation type="submission" date="2018-12" db="EMBL/GenBank/DDBJ databases">
        <title>Tengunoibacter tsumagoiensis gen. nov., sp. nov., Dictyobacter kobayashii sp. nov., D. alpinus sp. nov., and D. joshuensis sp. nov. and description of Dictyobacteraceae fam. nov. within the order Ktedonobacterales isolated from Tengu-no-mugimeshi.</title>
        <authorList>
            <person name="Wang C.M."/>
            <person name="Zheng Y."/>
            <person name="Sakai Y."/>
            <person name="Toyoda A."/>
            <person name="Minakuchi Y."/>
            <person name="Abe K."/>
            <person name="Yokota A."/>
            <person name="Yabe S."/>
        </authorList>
    </citation>
    <scope>NUCLEOTIDE SEQUENCE [LARGE SCALE GENOMIC DNA]</scope>
    <source>
        <strain evidence="5">Uno16</strain>
    </source>
</reference>
<accession>A0A402BEE7</accession>
<feature type="domain" description="N-acetyltransferase" evidence="3">
    <location>
        <begin position="17"/>
        <end position="171"/>
    </location>
</feature>
<keyword evidence="1" id="KW-0808">Transferase</keyword>
<keyword evidence="5" id="KW-1185">Reference proteome</keyword>
<dbReference type="InterPro" id="IPR000182">
    <property type="entry name" value="GNAT_dom"/>
</dbReference>
<gene>
    <name evidence="4" type="ORF">KDA_51110</name>
</gene>
<sequence>MMEKYFSLRNARDDERGIIQDLTLAVYAQYQAVMPPAFWTVYRHNLIATLNGEGNFERIVAEQNGSIIGSVLLYPPESDPYTHATSGVSYPEVRLLAVLPQARGQGIGTALMKECERRAREAGAQAIGLHTAEIMQDAIRMYERLGYVRSPETDFRPGEGVTVLGYRHTLRHEVSQ</sequence>
<evidence type="ECO:0000313" key="5">
    <source>
        <dbReference type="Proteomes" id="UP000287171"/>
    </source>
</evidence>
<name>A0A402BEE7_9CHLR</name>